<organism evidence="3 4">
    <name type="scientific">Fasciola gigantica</name>
    <name type="common">Giant liver fluke</name>
    <dbReference type="NCBI Taxonomy" id="46835"/>
    <lineage>
        <taxon>Eukaryota</taxon>
        <taxon>Metazoa</taxon>
        <taxon>Spiralia</taxon>
        <taxon>Lophotrochozoa</taxon>
        <taxon>Platyhelminthes</taxon>
        <taxon>Trematoda</taxon>
        <taxon>Digenea</taxon>
        <taxon>Plagiorchiida</taxon>
        <taxon>Echinostomata</taxon>
        <taxon>Echinostomatoidea</taxon>
        <taxon>Fasciolidae</taxon>
        <taxon>Fasciola</taxon>
    </lineage>
</organism>
<feature type="non-terminal residue" evidence="3">
    <location>
        <position position="1"/>
    </location>
</feature>
<keyword evidence="3" id="KW-0418">Kinase</keyword>
<feature type="region of interest" description="Disordered" evidence="1">
    <location>
        <begin position="150"/>
        <end position="194"/>
    </location>
</feature>
<dbReference type="GO" id="GO:0016301">
    <property type="term" value="F:kinase activity"/>
    <property type="evidence" value="ECO:0007669"/>
    <property type="project" value="UniProtKB-KW"/>
</dbReference>
<feature type="compositionally biased region" description="Basic and acidic residues" evidence="1">
    <location>
        <begin position="159"/>
        <end position="184"/>
    </location>
</feature>
<keyword evidence="4" id="KW-1185">Reference proteome</keyword>
<feature type="region of interest" description="Disordered" evidence="1">
    <location>
        <begin position="539"/>
        <end position="599"/>
    </location>
</feature>
<dbReference type="Pfam" id="PF00567">
    <property type="entry name" value="TUDOR"/>
    <property type="match status" value="1"/>
</dbReference>
<dbReference type="STRING" id="46835.A0A504YN70"/>
<evidence type="ECO:0000313" key="4">
    <source>
        <dbReference type="Proteomes" id="UP000316759"/>
    </source>
</evidence>
<gene>
    <name evidence="3" type="ORF">FGIG_01854</name>
</gene>
<feature type="compositionally biased region" description="Polar residues" evidence="1">
    <location>
        <begin position="185"/>
        <end position="194"/>
    </location>
</feature>
<evidence type="ECO:0000313" key="3">
    <source>
        <dbReference type="EMBL" id="TPP61801.1"/>
    </source>
</evidence>
<proteinExistence type="predicted"/>
<name>A0A504YN70_FASGI</name>
<dbReference type="InterPro" id="IPR002999">
    <property type="entry name" value="Tudor"/>
</dbReference>
<reference evidence="3 4" key="1">
    <citation type="submission" date="2019-04" db="EMBL/GenBank/DDBJ databases">
        <title>Annotation for the trematode Fasciola gigantica.</title>
        <authorList>
            <person name="Choi Y.-J."/>
        </authorList>
    </citation>
    <scope>NUCLEOTIDE SEQUENCE [LARGE SCALE GENOMIC DNA]</scope>
    <source>
        <strain evidence="3">Uganda_cow_1</strain>
    </source>
</reference>
<comment type="caution">
    <text evidence="3">The sequence shown here is derived from an EMBL/GenBank/DDBJ whole genome shotgun (WGS) entry which is preliminary data.</text>
</comment>
<sequence length="658" mass="73215">KEACVSVVPAVDVADSCRCIISSSFLFIRGRFHGITVGVHSRMPLFDRLIICSAFAATIIYVLYRKRYRPVEAHHTIYEEKLVKHRLYTVLRFVEVLSLTYPVGKAGLRVGAVTLCTSICLTEPQLRSEEVVTSSSAHIPSLISTEELLEPEETSNCDTKPKVDPVMFDRDSASSESSSEHPRTPDSQISSSGDLQDVLTLPPGYFNDPSNDIYEDSPEELNGTMLPKVLIPSDLWAEAVDKDIWHETFCVPAHMGGVLIGRLGKRRLAVGLPAFPYASFKNTHWESEPVEAVPVHVRSLYASKEFFVTIRDDEYAKYLKMQSELDADYSSATSYRIQLCEPVTSGTVAVVPHSQGFARALVISVYSTWPKSVFYFLLDHGIFGVVALNKLRKIRAKYMRTPFQAIHVSWAHAFPVFSDVPDIHVLRTFFSGGRVHAFAVRMETCCRASVAFGEPYPPPYSSSGLLDILLNAYNSGLYMAVPLAMYPNRQAWLNGTNIPYYPFTYSAIDYPSLVSFVDEDASSPTADGCYDQTKYVQNGAQPKHRAVDSQRRGYAHVRPRPTRGSGAPQGTRRPFVWNQRSSTRGSHPRPYIASQKENENIRCDSVNEAGSKVFANSNAANIEAEPKPKPLGIRNVRGNSTAVPRSNHGRGRGPSRSR</sequence>
<feature type="domain" description="Tudor" evidence="2">
    <location>
        <begin position="295"/>
        <end position="409"/>
    </location>
</feature>
<keyword evidence="3" id="KW-0808">Transferase</keyword>
<dbReference type="Gene3D" id="2.30.30.140">
    <property type="match status" value="1"/>
</dbReference>
<protein>
    <submittedName>
        <fullName evidence="3">A kinase anchor protein 84</fullName>
    </submittedName>
</protein>
<feature type="region of interest" description="Disordered" evidence="1">
    <location>
        <begin position="618"/>
        <end position="658"/>
    </location>
</feature>
<dbReference type="Proteomes" id="UP000316759">
    <property type="component" value="Unassembled WGS sequence"/>
</dbReference>
<accession>A0A504YN70</accession>
<evidence type="ECO:0000256" key="1">
    <source>
        <dbReference type="SAM" id="MobiDB-lite"/>
    </source>
</evidence>
<feature type="compositionally biased region" description="Basic residues" evidence="1">
    <location>
        <begin position="647"/>
        <end position="658"/>
    </location>
</feature>
<dbReference type="AlphaFoldDB" id="A0A504YN70"/>
<dbReference type="SUPFAM" id="SSF63748">
    <property type="entry name" value="Tudor/PWWP/MBT"/>
    <property type="match status" value="1"/>
</dbReference>
<dbReference type="OrthoDB" id="10069557at2759"/>
<evidence type="ECO:0000259" key="2">
    <source>
        <dbReference type="Pfam" id="PF00567"/>
    </source>
</evidence>
<dbReference type="EMBL" id="SUNJ01007689">
    <property type="protein sequence ID" value="TPP61801.1"/>
    <property type="molecule type" value="Genomic_DNA"/>
</dbReference>